<evidence type="ECO:0000313" key="8">
    <source>
        <dbReference type="EMBL" id="KAG9256821.1"/>
    </source>
</evidence>
<keyword evidence="6" id="KW-0503">Monooxygenase</keyword>
<reference evidence="8" key="1">
    <citation type="journal article" date="2021" name="IMA Fungus">
        <title>Genomic characterization of three marine fungi, including Emericellopsis atlantica sp. nov. with signatures of a generalist lifestyle and marine biomass degradation.</title>
        <authorList>
            <person name="Hagestad O.C."/>
            <person name="Hou L."/>
            <person name="Andersen J.H."/>
            <person name="Hansen E.H."/>
            <person name="Altermark B."/>
            <person name="Li C."/>
            <person name="Kuhnert E."/>
            <person name="Cox R.J."/>
            <person name="Crous P.W."/>
            <person name="Spatafora J.W."/>
            <person name="Lail K."/>
            <person name="Amirebrahimi M."/>
            <person name="Lipzen A."/>
            <person name="Pangilinan J."/>
            <person name="Andreopoulos W."/>
            <person name="Hayes R.D."/>
            <person name="Ng V."/>
            <person name="Grigoriev I.V."/>
            <person name="Jackson S.A."/>
            <person name="Sutton T.D.S."/>
            <person name="Dobson A.D.W."/>
            <person name="Rama T."/>
        </authorList>
    </citation>
    <scope>NUCLEOTIDE SEQUENCE</scope>
    <source>
        <strain evidence="8">TS7</strain>
    </source>
</reference>
<dbReference type="Pfam" id="PF01494">
    <property type="entry name" value="FAD_binding_3"/>
    <property type="match status" value="1"/>
</dbReference>
<dbReference type="PANTHER" id="PTHR47356">
    <property type="entry name" value="FAD-DEPENDENT MONOOXYGENASE ASQG-RELATED"/>
    <property type="match status" value="1"/>
</dbReference>
<dbReference type="InterPro" id="IPR002938">
    <property type="entry name" value="FAD-bd"/>
</dbReference>
<accession>A0A9P7ZS54</accession>
<dbReference type="Gene3D" id="3.50.50.60">
    <property type="entry name" value="FAD/NAD(P)-binding domain"/>
    <property type="match status" value="1"/>
</dbReference>
<protein>
    <recommendedName>
        <fullName evidence="7">FAD-binding domain-containing protein</fullName>
    </recommendedName>
</protein>
<gene>
    <name evidence="8" type="ORF">F5Z01DRAFT_672054</name>
</gene>
<evidence type="ECO:0000259" key="7">
    <source>
        <dbReference type="Pfam" id="PF01494"/>
    </source>
</evidence>
<dbReference type="GO" id="GO:0071949">
    <property type="term" value="F:FAD binding"/>
    <property type="evidence" value="ECO:0007669"/>
    <property type="project" value="InterPro"/>
</dbReference>
<dbReference type="PANTHER" id="PTHR47356:SF2">
    <property type="entry name" value="FAD-BINDING DOMAIN-CONTAINING PROTEIN-RELATED"/>
    <property type="match status" value="1"/>
</dbReference>
<evidence type="ECO:0000256" key="1">
    <source>
        <dbReference type="ARBA" id="ARBA00001974"/>
    </source>
</evidence>
<keyword evidence="9" id="KW-1185">Reference proteome</keyword>
<evidence type="ECO:0000256" key="4">
    <source>
        <dbReference type="ARBA" id="ARBA00022827"/>
    </source>
</evidence>
<dbReference type="PRINTS" id="PR00420">
    <property type="entry name" value="RNGMNOXGNASE"/>
</dbReference>
<organism evidence="8 9">
    <name type="scientific">Emericellopsis atlantica</name>
    <dbReference type="NCBI Taxonomy" id="2614577"/>
    <lineage>
        <taxon>Eukaryota</taxon>
        <taxon>Fungi</taxon>
        <taxon>Dikarya</taxon>
        <taxon>Ascomycota</taxon>
        <taxon>Pezizomycotina</taxon>
        <taxon>Sordariomycetes</taxon>
        <taxon>Hypocreomycetidae</taxon>
        <taxon>Hypocreales</taxon>
        <taxon>Bionectriaceae</taxon>
        <taxon>Emericellopsis</taxon>
    </lineage>
</organism>
<proteinExistence type="inferred from homology"/>
<evidence type="ECO:0000256" key="3">
    <source>
        <dbReference type="ARBA" id="ARBA00022630"/>
    </source>
</evidence>
<comment type="cofactor">
    <cofactor evidence="1">
        <name>FAD</name>
        <dbReference type="ChEBI" id="CHEBI:57692"/>
    </cofactor>
</comment>
<dbReference type="Proteomes" id="UP000887229">
    <property type="component" value="Unassembled WGS sequence"/>
</dbReference>
<evidence type="ECO:0000256" key="6">
    <source>
        <dbReference type="ARBA" id="ARBA00023033"/>
    </source>
</evidence>
<evidence type="ECO:0000313" key="9">
    <source>
        <dbReference type="Proteomes" id="UP000887229"/>
    </source>
</evidence>
<dbReference type="GeneID" id="70295668"/>
<dbReference type="GO" id="GO:0004497">
    <property type="term" value="F:monooxygenase activity"/>
    <property type="evidence" value="ECO:0007669"/>
    <property type="project" value="UniProtKB-KW"/>
</dbReference>
<dbReference type="RefSeq" id="XP_046120745.1">
    <property type="nucleotide sequence ID" value="XM_046264765.1"/>
</dbReference>
<dbReference type="InterPro" id="IPR050562">
    <property type="entry name" value="FAD_mOase_fung"/>
</dbReference>
<keyword evidence="5" id="KW-0560">Oxidoreductase</keyword>
<evidence type="ECO:0000256" key="5">
    <source>
        <dbReference type="ARBA" id="ARBA00023002"/>
    </source>
</evidence>
<keyword evidence="4" id="KW-0274">FAD</keyword>
<comment type="caution">
    <text evidence="8">The sequence shown here is derived from an EMBL/GenBank/DDBJ whole genome shotgun (WGS) entry which is preliminary data.</text>
</comment>
<keyword evidence="3" id="KW-0285">Flavoprotein</keyword>
<name>A0A9P7ZS54_9HYPO</name>
<sequence length="441" mass="48268">MPFKVIVAGGGPVGLTAAHALHRANIPFTLLEMRDRPAIDAGSNLVLNSVGLRALSQLGLFDELCKVSSELKDMNRMDHNGNDIGDVNWFHYERENFGTWPRVISRRDLTHTLYNMLPEAAKASILCNKKVSNVESTDSGVRVHCADGSIHEGSIIVGADGAHSPTRRSMRTLAAEHKSSDVNEEQPFLTTFRCLWFRFPGQAVPDLTLGTTAECHGPGAATQLFVGETTAVTGVYERLPKPRRERIRFTKEDEEAMVAKWSHLPIARGKQSHLTLGQAYATCTDSGLVTLEEGVLKHWHWNSRIVLVGDAAHKYTPSLGSGCNHGIVDIMALANELHRLPAEPSESALASAFGKYQDTRRDSTTQGCKESGVATDAATWGSGVAKIVDRWVIANTMAQKWFANKGAEKTAATIVFDYIPGEERMIGKKTWVNAIPTRVEA</sequence>
<dbReference type="AlphaFoldDB" id="A0A9P7ZS54"/>
<dbReference type="EMBL" id="MU251247">
    <property type="protein sequence ID" value="KAG9256821.1"/>
    <property type="molecule type" value="Genomic_DNA"/>
</dbReference>
<dbReference type="SUPFAM" id="SSF51905">
    <property type="entry name" value="FAD/NAD(P)-binding domain"/>
    <property type="match status" value="1"/>
</dbReference>
<evidence type="ECO:0000256" key="2">
    <source>
        <dbReference type="ARBA" id="ARBA00007992"/>
    </source>
</evidence>
<feature type="domain" description="FAD-binding" evidence="7">
    <location>
        <begin position="4"/>
        <end position="361"/>
    </location>
</feature>
<dbReference type="OrthoDB" id="2431938at2759"/>
<comment type="similarity">
    <text evidence="2">Belongs to the paxM FAD-dependent monooxygenase family.</text>
</comment>
<dbReference type="InterPro" id="IPR036188">
    <property type="entry name" value="FAD/NAD-bd_sf"/>
</dbReference>